<evidence type="ECO:0000256" key="2">
    <source>
        <dbReference type="PROSITE-ProRule" id="PRU00335"/>
    </source>
</evidence>
<dbReference type="GO" id="GO:0000976">
    <property type="term" value="F:transcription cis-regulatory region binding"/>
    <property type="evidence" value="ECO:0007669"/>
    <property type="project" value="TreeGrafter"/>
</dbReference>
<dbReference type="PANTHER" id="PTHR30055:SF226">
    <property type="entry name" value="HTH-TYPE TRANSCRIPTIONAL REGULATOR PKSA"/>
    <property type="match status" value="1"/>
</dbReference>
<feature type="DNA-binding region" description="H-T-H motif" evidence="2">
    <location>
        <begin position="18"/>
        <end position="37"/>
    </location>
</feature>
<dbReference type="Proteomes" id="UP000244867">
    <property type="component" value="Unassembled WGS sequence"/>
</dbReference>
<protein>
    <submittedName>
        <fullName evidence="4">TetR family transcriptional regulator</fullName>
    </submittedName>
</protein>
<evidence type="ECO:0000256" key="1">
    <source>
        <dbReference type="ARBA" id="ARBA00023125"/>
    </source>
</evidence>
<comment type="caution">
    <text evidence="4">The sequence shown here is derived from an EMBL/GenBank/DDBJ whole genome shotgun (WGS) entry which is preliminary data.</text>
</comment>
<accession>A0A2R7YTC9</accession>
<dbReference type="OrthoDB" id="3235020at2"/>
<organism evidence="4 5">
    <name type="scientific">Nocardioides currus</name>
    <dbReference type="NCBI Taxonomy" id="2133958"/>
    <lineage>
        <taxon>Bacteria</taxon>
        <taxon>Bacillati</taxon>
        <taxon>Actinomycetota</taxon>
        <taxon>Actinomycetes</taxon>
        <taxon>Propionibacteriales</taxon>
        <taxon>Nocardioidaceae</taxon>
        <taxon>Nocardioides</taxon>
    </lineage>
</organism>
<reference evidence="4 5" key="1">
    <citation type="submission" date="2018-03" db="EMBL/GenBank/DDBJ databases">
        <authorList>
            <person name="Keele B.F."/>
        </authorList>
    </citation>
    <scope>NUCLEOTIDE SEQUENCE [LARGE SCALE GENOMIC DNA]</scope>
    <source>
        <strain evidence="4 5">IB-3</strain>
    </source>
</reference>
<sequence length="218" mass="24054">MRAAAFELFSTQGFDATTVDDIAAAAGVGRTTFFRKFRAKEDAIFPAHDELLALLADRLDAADSGDLHMEVLDAARFVFAHYLAEGERARQRYELARTVPALQVRELVGTQEYFQLFRNAMRARCEEGDFATALYGEQYASAVVTAHNFVLRRWLRGETKEHQARAELERAFDDVRDRFAEVVGSAAGATTVVVVTATTDPDSIAAQVRSALSEAARG</sequence>
<dbReference type="PRINTS" id="PR00455">
    <property type="entry name" value="HTHTETR"/>
</dbReference>
<proteinExistence type="predicted"/>
<dbReference type="PANTHER" id="PTHR30055">
    <property type="entry name" value="HTH-TYPE TRANSCRIPTIONAL REGULATOR RUTR"/>
    <property type="match status" value="1"/>
</dbReference>
<keyword evidence="1 2" id="KW-0238">DNA-binding</keyword>
<gene>
    <name evidence="4" type="ORF">C7S10_19365</name>
</gene>
<evidence type="ECO:0000313" key="4">
    <source>
        <dbReference type="EMBL" id="PUA79554.1"/>
    </source>
</evidence>
<dbReference type="EMBL" id="PYXZ01000010">
    <property type="protein sequence ID" value="PUA79554.1"/>
    <property type="molecule type" value="Genomic_DNA"/>
</dbReference>
<feature type="domain" description="HTH tetR-type" evidence="3">
    <location>
        <begin position="1"/>
        <end position="55"/>
    </location>
</feature>
<dbReference type="GO" id="GO:0003700">
    <property type="term" value="F:DNA-binding transcription factor activity"/>
    <property type="evidence" value="ECO:0007669"/>
    <property type="project" value="TreeGrafter"/>
</dbReference>
<dbReference type="AlphaFoldDB" id="A0A2R7YTC9"/>
<dbReference type="InterPro" id="IPR009057">
    <property type="entry name" value="Homeodomain-like_sf"/>
</dbReference>
<evidence type="ECO:0000259" key="3">
    <source>
        <dbReference type="PROSITE" id="PS50977"/>
    </source>
</evidence>
<keyword evidence="5" id="KW-1185">Reference proteome</keyword>
<name>A0A2R7YTC9_9ACTN</name>
<dbReference type="Gene3D" id="1.10.357.10">
    <property type="entry name" value="Tetracycline Repressor, domain 2"/>
    <property type="match status" value="1"/>
</dbReference>
<dbReference type="Pfam" id="PF00440">
    <property type="entry name" value="TetR_N"/>
    <property type="match status" value="1"/>
</dbReference>
<dbReference type="PROSITE" id="PS50977">
    <property type="entry name" value="HTH_TETR_2"/>
    <property type="match status" value="1"/>
</dbReference>
<dbReference type="SUPFAM" id="SSF46689">
    <property type="entry name" value="Homeodomain-like"/>
    <property type="match status" value="1"/>
</dbReference>
<dbReference type="InterPro" id="IPR001647">
    <property type="entry name" value="HTH_TetR"/>
</dbReference>
<dbReference type="InterPro" id="IPR050109">
    <property type="entry name" value="HTH-type_TetR-like_transc_reg"/>
</dbReference>
<evidence type="ECO:0000313" key="5">
    <source>
        <dbReference type="Proteomes" id="UP000244867"/>
    </source>
</evidence>